<comment type="caution">
    <text evidence="2">The sequence shown here is derived from an EMBL/GenBank/DDBJ whole genome shotgun (WGS) entry which is preliminary data.</text>
</comment>
<feature type="region of interest" description="Disordered" evidence="1">
    <location>
        <begin position="217"/>
        <end position="249"/>
    </location>
</feature>
<dbReference type="EMBL" id="JACGCI010000011">
    <property type="protein sequence ID" value="KAF6760871.1"/>
    <property type="molecule type" value="Genomic_DNA"/>
</dbReference>
<reference evidence="2 3" key="1">
    <citation type="submission" date="2020-07" db="EMBL/GenBank/DDBJ databases">
        <title>Comparative genomics of pyrophilous fungi reveals a link between fire events and developmental genes.</title>
        <authorList>
            <consortium name="DOE Joint Genome Institute"/>
            <person name="Steindorff A.S."/>
            <person name="Carver A."/>
            <person name="Calhoun S."/>
            <person name="Stillman K."/>
            <person name="Liu H."/>
            <person name="Lipzen A."/>
            <person name="Pangilinan J."/>
            <person name="Labutti K."/>
            <person name="Bruns T.D."/>
            <person name="Grigoriev I.V."/>
        </authorList>
    </citation>
    <scope>NUCLEOTIDE SEQUENCE [LARGE SCALE GENOMIC DNA]</scope>
    <source>
        <strain evidence="2 3">CBS 144469</strain>
    </source>
</reference>
<organism evidence="2 3">
    <name type="scientific">Ephemerocybe angulata</name>
    <dbReference type="NCBI Taxonomy" id="980116"/>
    <lineage>
        <taxon>Eukaryota</taxon>
        <taxon>Fungi</taxon>
        <taxon>Dikarya</taxon>
        <taxon>Basidiomycota</taxon>
        <taxon>Agaricomycotina</taxon>
        <taxon>Agaricomycetes</taxon>
        <taxon>Agaricomycetidae</taxon>
        <taxon>Agaricales</taxon>
        <taxon>Agaricineae</taxon>
        <taxon>Psathyrellaceae</taxon>
        <taxon>Ephemerocybe</taxon>
    </lineage>
</organism>
<feature type="compositionally biased region" description="Polar residues" evidence="1">
    <location>
        <begin position="224"/>
        <end position="237"/>
    </location>
</feature>
<sequence>MSWGELEFVLHSPSLPFLPFPQFHSIFATIVAAVRSITLLRAPSLLVAACLSSSPPTRSAASALFERTPTPRLPPDVSRPSFPSPLFRDVVAVAVCCVRVVVVIPGVLTDVIEMCSSSSSAVHTLLVVIGVRHRRRRRLPGELSIAIQNDVYWWLVDNMKSELGNTGVKTMKQNTSRRLRASFRRRRCILQAVLIVPRIQRRASRVMDSERARGWKSGWKSESMKGQSSPAHSTVPSHNAHRPRPRFKPSSTPAVVELVSGCSRSSTVRIAPLVELALWAASARLEVSSVLGAVHLNEVLVAWSSVASCGRQRAFLRFARDRIWISSQPRRGLPSRWFLKLGLCAAPIGRCILGALRLKDVLVAGSSVASCGRCSAFSRVASDRIRISSQPCRLFQKRRCWHAEC</sequence>
<name>A0A8H6I8L1_9AGAR</name>
<evidence type="ECO:0000256" key="1">
    <source>
        <dbReference type="SAM" id="MobiDB-lite"/>
    </source>
</evidence>
<evidence type="ECO:0000313" key="2">
    <source>
        <dbReference type="EMBL" id="KAF6760871.1"/>
    </source>
</evidence>
<dbReference type="Proteomes" id="UP000521943">
    <property type="component" value="Unassembled WGS sequence"/>
</dbReference>
<gene>
    <name evidence="2" type="ORF">DFP72DRAFT_1062613</name>
</gene>
<protein>
    <submittedName>
        <fullName evidence="2">Uncharacterized protein</fullName>
    </submittedName>
</protein>
<dbReference type="AlphaFoldDB" id="A0A8H6I8L1"/>
<keyword evidence="3" id="KW-1185">Reference proteome</keyword>
<accession>A0A8H6I8L1</accession>
<evidence type="ECO:0000313" key="3">
    <source>
        <dbReference type="Proteomes" id="UP000521943"/>
    </source>
</evidence>
<proteinExistence type="predicted"/>